<evidence type="ECO:0000313" key="2">
    <source>
        <dbReference type="EMBL" id="KAF5841608.1"/>
    </source>
</evidence>
<evidence type="ECO:0000256" key="1">
    <source>
        <dbReference type="SAM" id="Phobius"/>
    </source>
</evidence>
<comment type="caution">
    <text evidence="2">The sequence shown here is derived from an EMBL/GenBank/DDBJ whole genome shotgun (WGS) entry which is preliminary data.</text>
</comment>
<keyword evidence="1" id="KW-0812">Transmembrane</keyword>
<name>A0ABQ7H424_DUNSA</name>
<gene>
    <name evidence="2" type="ORF">DUNSADRAFT_12064</name>
</gene>
<keyword evidence="1" id="KW-1133">Transmembrane helix</keyword>
<sequence length="126" mass="14457">MKTLADYLNWRAPKEETPKADPSSTWRPPVVARDYMYDQPQNKLFSPLDKDPIIKRVLVDPKVPAPRAFPLWGNPRYHFFAGMWTGAVITLIFTCKSIGRQEVENLVKYDPAYFPEFAKQPKGATA</sequence>
<keyword evidence="3" id="KW-1185">Reference proteome</keyword>
<accession>A0ABQ7H424</accession>
<organism evidence="2 3">
    <name type="scientific">Dunaliella salina</name>
    <name type="common">Green alga</name>
    <name type="synonym">Protococcus salinus</name>
    <dbReference type="NCBI Taxonomy" id="3046"/>
    <lineage>
        <taxon>Eukaryota</taxon>
        <taxon>Viridiplantae</taxon>
        <taxon>Chlorophyta</taxon>
        <taxon>core chlorophytes</taxon>
        <taxon>Chlorophyceae</taxon>
        <taxon>CS clade</taxon>
        <taxon>Chlamydomonadales</taxon>
        <taxon>Dunaliellaceae</taxon>
        <taxon>Dunaliella</taxon>
    </lineage>
</organism>
<dbReference type="EMBL" id="MU069481">
    <property type="protein sequence ID" value="KAF5841608.1"/>
    <property type="molecule type" value="Genomic_DNA"/>
</dbReference>
<evidence type="ECO:0000313" key="3">
    <source>
        <dbReference type="Proteomes" id="UP000815325"/>
    </source>
</evidence>
<proteinExistence type="predicted"/>
<reference evidence="2" key="1">
    <citation type="submission" date="2017-08" db="EMBL/GenBank/DDBJ databases">
        <authorList>
            <person name="Polle J.E."/>
            <person name="Barry K."/>
            <person name="Cushman J."/>
            <person name="Schmutz J."/>
            <person name="Tran D."/>
            <person name="Hathwaick L.T."/>
            <person name="Yim W.C."/>
            <person name="Jenkins J."/>
            <person name="Mckie-Krisberg Z.M."/>
            <person name="Prochnik S."/>
            <person name="Lindquist E."/>
            <person name="Dockter R.B."/>
            <person name="Adam C."/>
            <person name="Molina H."/>
            <person name="Bunkerborg J."/>
            <person name="Jin E."/>
            <person name="Buchheim M."/>
            <person name="Magnuson J."/>
        </authorList>
    </citation>
    <scope>NUCLEOTIDE SEQUENCE</scope>
    <source>
        <strain evidence="2">CCAP 19/18</strain>
    </source>
</reference>
<keyword evidence="1" id="KW-0472">Membrane</keyword>
<dbReference type="Proteomes" id="UP000815325">
    <property type="component" value="Unassembled WGS sequence"/>
</dbReference>
<protein>
    <submittedName>
        <fullName evidence="2">Uncharacterized protein</fullName>
    </submittedName>
</protein>
<feature type="transmembrane region" description="Helical" evidence="1">
    <location>
        <begin position="77"/>
        <end position="95"/>
    </location>
</feature>